<evidence type="ECO:0000256" key="1">
    <source>
        <dbReference type="SAM" id="MobiDB-lite"/>
    </source>
</evidence>
<comment type="caution">
    <text evidence="2">The sequence shown here is derived from an EMBL/GenBank/DDBJ whole genome shotgun (WGS) entry which is preliminary data.</text>
</comment>
<gene>
    <name evidence="2" type="ORF">PCASD_17498</name>
</gene>
<organism evidence="2 3">
    <name type="scientific">Puccinia coronata f. sp. avenae</name>
    <dbReference type="NCBI Taxonomy" id="200324"/>
    <lineage>
        <taxon>Eukaryota</taxon>
        <taxon>Fungi</taxon>
        <taxon>Dikarya</taxon>
        <taxon>Basidiomycota</taxon>
        <taxon>Pucciniomycotina</taxon>
        <taxon>Pucciniomycetes</taxon>
        <taxon>Pucciniales</taxon>
        <taxon>Pucciniaceae</taxon>
        <taxon>Puccinia</taxon>
    </lineage>
</organism>
<evidence type="ECO:0000313" key="3">
    <source>
        <dbReference type="Proteomes" id="UP000235392"/>
    </source>
</evidence>
<dbReference type="Proteomes" id="UP000235392">
    <property type="component" value="Unassembled WGS sequence"/>
</dbReference>
<reference evidence="2 3" key="1">
    <citation type="submission" date="2017-11" db="EMBL/GenBank/DDBJ databases">
        <title>De novo assembly and phasing of dikaryotic genomes from two isolates of Puccinia coronata f. sp. avenae, the causal agent of oat crown rust.</title>
        <authorList>
            <person name="Miller M.E."/>
            <person name="Zhang Y."/>
            <person name="Omidvar V."/>
            <person name="Sperschneider J."/>
            <person name="Schwessinger B."/>
            <person name="Raley C."/>
            <person name="Palmer J.M."/>
            <person name="Garnica D."/>
            <person name="Upadhyaya N."/>
            <person name="Rathjen J."/>
            <person name="Taylor J.M."/>
            <person name="Park R.F."/>
            <person name="Dodds P.N."/>
            <person name="Hirsch C.D."/>
            <person name="Kianian S.F."/>
            <person name="Figueroa M."/>
        </authorList>
    </citation>
    <scope>NUCLEOTIDE SEQUENCE [LARGE SCALE GENOMIC DNA]</scope>
    <source>
        <strain evidence="2">12SD80</strain>
    </source>
</reference>
<feature type="compositionally biased region" description="Polar residues" evidence="1">
    <location>
        <begin position="24"/>
        <end position="41"/>
    </location>
</feature>
<proteinExistence type="predicted"/>
<dbReference type="EMBL" id="PGCI01000320">
    <property type="protein sequence ID" value="PLW29759.1"/>
    <property type="molecule type" value="Genomic_DNA"/>
</dbReference>
<evidence type="ECO:0000313" key="2">
    <source>
        <dbReference type="EMBL" id="PLW29759.1"/>
    </source>
</evidence>
<accession>A0A2N5TW97</accession>
<feature type="region of interest" description="Disordered" evidence="1">
    <location>
        <begin position="1"/>
        <end position="43"/>
    </location>
</feature>
<name>A0A2N5TW97_9BASI</name>
<sequence length="98" mass="10617">MVQQVSNGGPDRLVGPLSGERWTTRQGSGQETQLQATTMSNPPIKMEDELSVLSKQIPTPTPPPQLTKVELTCSLWFENPFTLPPAGSPLSLASKETQ</sequence>
<protein>
    <submittedName>
        <fullName evidence="2">Uncharacterized protein</fullName>
    </submittedName>
</protein>
<dbReference type="AlphaFoldDB" id="A0A2N5TW97"/>